<dbReference type="AlphaFoldDB" id="A0A2V2N950"/>
<dbReference type="Proteomes" id="UP000245657">
    <property type="component" value="Unassembled WGS sequence"/>
</dbReference>
<sequence length="363" mass="41359">MNNLIIQYIHGNRHIIEIGKLITIALFALLSFFTTIYFLYFSPYAGFRFVYVFIPHLYLIPIILLALWYPKSGVKLVMVILASLFVFWVLANIFGYTFPPLFVILYTGIDLAAFVVFLLYVKDQRLVEAVILDLLERSTDIEDKNRNNVGNIKGDFDVIISALNSHDENIREEAISALSSLNDERTIFPLIRTLQDESPYIRRCAVEALGKTHSPKAIKPLIEKLGDDDRYVRESAAEVLGHLGNISIPEMIKHISNPDWRIRMGIAISFRLSPDLPDTDIIIRMLSDESVYVRREVVKTLGRIGDSRIMPYLIQATNDPDSGVKIRAIRAVKKIGTSKEIQQVLMRCMNDPDNAVRIFVKEG</sequence>
<dbReference type="InterPro" id="IPR004155">
    <property type="entry name" value="PBS_lyase_HEAT"/>
</dbReference>
<evidence type="ECO:0000313" key="2">
    <source>
        <dbReference type="EMBL" id="PWR72827.1"/>
    </source>
</evidence>
<dbReference type="EMBL" id="QGMY01000006">
    <property type="protein sequence ID" value="PWR72827.1"/>
    <property type="molecule type" value="Genomic_DNA"/>
</dbReference>
<dbReference type="GeneID" id="97548464"/>
<evidence type="ECO:0000256" key="1">
    <source>
        <dbReference type="SAM" id="Phobius"/>
    </source>
</evidence>
<feature type="transmembrane region" description="Helical" evidence="1">
    <location>
        <begin position="46"/>
        <end position="69"/>
    </location>
</feature>
<dbReference type="SMART" id="SM00567">
    <property type="entry name" value="EZ_HEAT"/>
    <property type="match status" value="6"/>
</dbReference>
<keyword evidence="1" id="KW-0472">Membrane</keyword>
<dbReference type="OrthoDB" id="10495at2157"/>
<feature type="transmembrane region" description="Helical" evidence="1">
    <location>
        <begin position="21"/>
        <end position="40"/>
    </location>
</feature>
<dbReference type="InterPro" id="IPR016024">
    <property type="entry name" value="ARM-type_fold"/>
</dbReference>
<proteinExistence type="predicted"/>
<feature type="transmembrane region" description="Helical" evidence="1">
    <location>
        <begin position="76"/>
        <end position="95"/>
    </location>
</feature>
<dbReference type="InterPro" id="IPR011989">
    <property type="entry name" value="ARM-like"/>
</dbReference>
<dbReference type="Gene3D" id="1.25.10.10">
    <property type="entry name" value="Leucine-rich Repeat Variant"/>
    <property type="match status" value="2"/>
</dbReference>
<dbReference type="GO" id="GO:0016491">
    <property type="term" value="F:oxidoreductase activity"/>
    <property type="evidence" value="ECO:0007669"/>
    <property type="project" value="TreeGrafter"/>
</dbReference>
<feature type="transmembrane region" description="Helical" evidence="1">
    <location>
        <begin position="101"/>
        <end position="121"/>
    </location>
</feature>
<dbReference type="RefSeq" id="WP_109968339.1">
    <property type="nucleotide sequence ID" value="NZ_CP176093.1"/>
</dbReference>
<dbReference type="PANTHER" id="PTHR12697">
    <property type="entry name" value="PBS LYASE HEAT-LIKE PROTEIN"/>
    <property type="match status" value="1"/>
</dbReference>
<dbReference type="Pfam" id="PF13646">
    <property type="entry name" value="HEAT_2"/>
    <property type="match status" value="2"/>
</dbReference>
<dbReference type="SUPFAM" id="SSF48371">
    <property type="entry name" value="ARM repeat"/>
    <property type="match status" value="1"/>
</dbReference>
<comment type="caution">
    <text evidence="2">The sequence shown here is derived from an EMBL/GenBank/DDBJ whole genome shotgun (WGS) entry which is preliminary data.</text>
</comment>
<name>A0A2V2N950_9EURY</name>
<gene>
    <name evidence="2" type="ORF">DK846_07725</name>
</gene>
<keyword evidence="3" id="KW-1185">Reference proteome</keyword>
<accession>A0A2V2N950</accession>
<keyword evidence="1" id="KW-1133">Transmembrane helix</keyword>
<reference evidence="2 3" key="1">
    <citation type="submission" date="2018-05" db="EMBL/GenBank/DDBJ databases">
        <title>Draft genome of Methanospirillum lacunae Ki8-1.</title>
        <authorList>
            <person name="Dueholm M.S."/>
            <person name="Nielsen P.H."/>
            <person name="Bakmann L.F."/>
            <person name="Otzen D.E."/>
        </authorList>
    </citation>
    <scope>NUCLEOTIDE SEQUENCE [LARGE SCALE GENOMIC DNA]</scope>
    <source>
        <strain evidence="2 3">Ki8-1</strain>
    </source>
</reference>
<keyword evidence="1" id="KW-0812">Transmembrane</keyword>
<organism evidence="2 3">
    <name type="scientific">Methanospirillum lacunae</name>
    <dbReference type="NCBI Taxonomy" id="668570"/>
    <lineage>
        <taxon>Archaea</taxon>
        <taxon>Methanobacteriati</taxon>
        <taxon>Methanobacteriota</taxon>
        <taxon>Stenosarchaea group</taxon>
        <taxon>Methanomicrobia</taxon>
        <taxon>Methanomicrobiales</taxon>
        <taxon>Methanospirillaceae</taxon>
        <taxon>Methanospirillum</taxon>
    </lineage>
</organism>
<dbReference type="PANTHER" id="PTHR12697:SF5">
    <property type="entry name" value="DEOXYHYPUSINE HYDROXYLASE"/>
    <property type="match status" value="1"/>
</dbReference>
<evidence type="ECO:0008006" key="4">
    <source>
        <dbReference type="Google" id="ProtNLM"/>
    </source>
</evidence>
<protein>
    <recommendedName>
        <fullName evidence="4">PBS lyase</fullName>
    </recommendedName>
</protein>
<evidence type="ECO:0000313" key="3">
    <source>
        <dbReference type="Proteomes" id="UP000245657"/>
    </source>
</evidence>